<gene>
    <name evidence="8" type="ORF">RM540_11760</name>
</gene>
<evidence type="ECO:0000256" key="3">
    <source>
        <dbReference type="ARBA" id="ARBA00022679"/>
    </source>
</evidence>
<reference evidence="8 9" key="1">
    <citation type="submission" date="2023-09" db="EMBL/GenBank/DDBJ databases">
        <authorList>
            <person name="Rey-Velasco X."/>
        </authorList>
    </citation>
    <scope>NUCLEOTIDE SEQUENCE [LARGE SCALE GENOMIC DNA]</scope>
    <source>
        <strain evidence="8 9">F394</strain>
    </source>
</reference>
<dbReference type="InterPro" id="IPR054728">
    <property type="entry name" value="RsmB-like_ferredoxin"/>
</dbReference>
<accession>A0ABU3BT12</accession>
<dbReference type="PANTHER" id="PTHR22807:SF61">
    <property type="entry name" value="NOL1_NOP2_SUN FAMILY PROTEIN _ ANTITERMINATION NUSB DOMAIN-CONTAINING PROTEIN"/>
    <property type="match status" value="1"/>
</dbReference>
<proteinExistence type="inferred from homology"/>
<keyword evidence="4 6" id="KW-0949">S-adenosyl-L-methionine</keyword>
<dbReference type="SUPFAM" id="SSF53335">
    <property type="entry name" value="S-adenosyl-L-methionine-dependent methyltransferases"/>
    <property type="match status" value="1"/>
</dbReference>
<comment type="similarity">
    <text evidence="1 6">Belongs to the class I-like SAM-binding methyltransferase superfamily. RsmB/NOP family.</text>
</comment>
<dbReference type="Proteomes" id="UP001267426">
    <property type="component" value="Unassembled WGS sequence"/>
</dbReference>
<dbReference type="InterPro" id="IPR006027">
    <property type="entry name" value="NusB_RsmB_TIM44"/>
</dbReference>
<dbReference type="Gene3D" id="1.10.940.10">
    <property type="entry name" value="NusB-like"/>
    <property type="match status" value="1"/>
</dbReference>
<dbReference type="InterPro" id="IPR023267">
    <property type="entry name" value="RCMT"/>
</dbReference>
<organism evidence="8 9">
    <name type="scientific">Rubrivirga litoralis</name>
    <dbReference type="NCBI Taxonomy" id="3075598"/>
    <lineage>
        <taxon>Bacteria</taxon>
        <taxon>Pseudomonadati</taxon>
        <taxon>Rhodothermota</taxon>
        <taxon>Rhodothermia</taxon>
        <taxon>Rhodothermales</taxon>
        <taxon>Rubricoccaceae</taxon>
        <taxon>Rubrivirga</taxon>
    </lineage>
</organism>
<dbReference type="PROSITE" id="PS00819">
    <property type="entry name" value="DPS_2"/>
    <property type="match status" value="1"/>
</dbReference>
<dbReference type="InterPro" id="IPR001678">
    <property type="entry name" value="MeTrfase_RsmB-F_NOP2_dom"/>
</dbReference>
<evidence type="ECO:0000256" key="6">
    <source>
        <dbReference type="PROSITE-ProRule" id="PRU01023"/>
    </source>
</evidence>
<evidence type="ECO:0000256" key="1">
    <source>
        <dbReference type="ARBA" id="ARBA00007494"/>
    </source>
</evidence>
<dbReference type="InterPro" id="IPR018314">
    <property type="entry name" value="RsmB/NOL1/NOP2-like_CS"/>
</dbReference>
<feature type="binding site" evidence="6">
    <location>
        <begin position="278"/>
        <end position="284"/>
    </location>
    <ligand>
        <name>S-adenosyl-L-methionine</name>
        <dbReference type="ChEBI" id="CHEBI:59789"/>
    </ligand>
</feature>
<keyword evidence="5 6" id="KW-0694">RNA-binding</keyword>
<evidence type="ECO:0000313" key="8">
    <source>
        <dbReference type="EMBL" id="MDT0632426.1"/>
    </source>
</evidence>
<protein>
    <submittedName>
        <fullName evidence="8">Transcription antitermination factor NusB</fullName>
    </submittedName>
</protein>
<dbReference type="InterPro" id="IPR023188">
    <property type="entry name" value="DPS_DNA-bd_CS"/>
</dbReference>
<dbReference type="Gene3D" id="3.30.70.1170">
    <property type="entry name" value="Sun protein, domain 3"/>
    <property type="match status" value="1"/>
</dbReference>
<dbReference type="InterPro" id="IPR049560">
    <property type="entry name" value="MeTrfase_RsmB-F_NOP2_cat"/>
</dbReference>
<feature type="domain" description="SAM-dependent MTase RsmB/NOP-type" evidence="7">
    <location>
        <begin position="178"/>
        <end position="466"/>
    </location>
</feature>
<dbReference type="PROSITE" id="PS01153">
    <property type="entry name" value="NOL1_NOP2_SUN"/>
    <property type="match status" value="1"/>
</dbReference>
<dbReference type="InterPro" id="IPR035926">
    <property type="entry name" value="NusB-like_sf"/>
</dbReference>
<dbReference type="Gene3D" id="3.40.50.150">
    <property type="entry name" value="Vaccinia Virus protein VP39"/>
    <property type="match status" value="1"/>
</dbReference>
<feature type="binding site" evidence="6">
    <location>
        <position position="337"/>
    </location>
    <ligand>
        <name>S-adenosyl-L-methionine</name>
        <dbReference type="ChEBI" id="CHEBI:59789"/>
    </ligand>
</feature>
<dbReference type="PRINTS" id="PR02008">
    <property type="entry name" value="RCMTFAMILY"/>
</dbReference>
<dbReference type="EMBL" id="JAVRHT010000028">
    <property type="protein sequence ID" value="MDT0632426.1"/>
    <property type="molecule type" value="Genomic_DNA"/>
</dbReference>
<dbReference type="SUPFAM" id="SSF48013">
    <property type="entry name" value="NusB-like"/>
    <property type="match status" value="1"/>
</dbReference>
<dbReference type="RefSeq" id="WP_311664295.1">
    <property type="nucleotide sequence ID" value="NZ_JAVRHT010000028.1"/>
</dbReference>
<feature type="binding site" evidence="6">
    <location>
        <position position="309"/>
    </location>
    <ligand>
        <name>S-adenosyl-L-methionine</name>
        <dbReference type="ChEBI" id="CHEBI:59789"/>
    </ligand>
</feature>
<evidence type="ECO:0000313" key="9">
    <source>
        <dbReference type="Proteomes" id="UP001267426"/>
    </source>
</evidence>
<keyword evidence="2 6" id="KW-0489">Methyltransferase</keyword>
<feature type="binding site" evidence="6">
    <location>
        <position position="353"/>
    </location>
    <ligand>
        <name>S-adenosyl-L-methionine</name>
        <dbReference type="ChEBI" id="CHEBI:59789"/>
    </ligand>
</feature>
<evidence type="ECO:0000256" key="5">
    <source>
        <dbReference type="ARBA" id="ARBA00022884"/>
    </source>
</evidence>
<dbReference type="CDD" id="cd02440">
    <property type="entry name" value="AdoMet_MTases"/>
    <property type="match status" value="1"/>
</dbReference>
<evidence type="ECO:0000256" key="2">
    <source>
        <dbReference type="ARBA" id="ARBA00022603"/>
    </source>
</evidence>
<feature type="active site" description="Nucleophile" evidence="6">
    <location>
        <position position="406"/>
    </location>
</feature>
<name>A0ABU3BT12_9BACT</name>
<keyword evidence="3 6" id="KW-0808">Transferase</keyword>
<keyword evidence="9" id="KW-1185">Reference proteome</keyword>
<dbReference type="PANTHER" id="PTHR22807">
    <property type="entry name" value="NOP2 YEAST -RELATED NOL1/NOP2/FMU SUN DOMAIN-CONTAINING"/>
    <property type="match status" value="1"/>
</dbReference>
<dbReference type="PROSITE" id="PS51686">
    <property type="entry name" value="SAM_MT_RSMB_NOP"/>
    <property type="match status" value="1"/>
</dbReference>
<dbReference type="Pfam" id="PF01029">
    <property type="entry name" value="NusB"/>
    <property type="match status" value="1"/>
</dbReference>
<evidence type="ECO:0000259" key="7">
    <source>
        <dbReference type="PROSITE" id="PS51686"/>
    </source>
</evidence>
<dbReference type="Pfam" id="PF22458">
    <property type="entry name" value="RsmF-B_ferredox"/>
    <property type="match status" value="1"/>
</dbReference>
<evidence type="ECO:0000256" key="4">
    <source>
        <dbReference type="ARBA" id="ARBA00022691"/>
    </source>
</evidence>
<comment type="caution">
    <text evidence="8">The sequence shown here is derived from an EMBL/GenBank/DDBJ whole genome shotgun (WGS) entry which is preliminary data.</text>
</comment>
<dbReference type="InterPro" id="IPR029063">
    <property type="entry name" value="SAM-dependent_MTases_sf"/>
</dbReference>
<dbReference type="Pfam" id="PF01189">
    <property type="entry name" value="Methyltr_RsmB-F"/>
    <property type="match status" value="1"/>
</dbReference>
<sequence>MPETPAPPVSARVLAVERLLRVEADGAFVARLGAARRGAGRVDAETARAASDYVAGVTRQKRWLDFLLGHYVRGGLGALDLELLQTLRVGAYDLVVRGTAPHAAVNEAVETARALLHRGAGGLANAVLRALARALRDGALPEPSTGDLADDLAVRHSHPTWMVRRWLAAWGEEATARFLASNNEPPRFALRATGRAQPDGPQPDGPGGVDALAERLTSLGAEPERSRWLDDFVTVGRLQPVLRAGLLAEGACAVQDEAAGLVVRVLDPQPGEAVLDGAAAPGGKAVYAAQRMAAGGAIPGGAGRLVALDVSEAKTALVAEAARAQGVADLVETVTADLTTWTPPRPFDRVLLDAPCSGTGVLAKRADLRWNRSPEDLRELAALQDRLLDAAARAVRPGGLLVYSTCSVEAEENDDRVGAFLARHADFSLEPVGALVPEPIRDGDVYRALPHVHGTDGAFAARLRRAG</sequence>